<dbReference type="InterPro" id="IPR002711">
    <property type="entry name" value="HNH"/>
</dbReference>
<dbReference type="Pfam" id="PF01844">
    <property type="entry name" value="HNH"/>
    <property type="match status" value="1"/>
</dbReference>
<keyword evidence="2" id="KW-0540">Nuclease</keyword>
<dbReference type="SMART" id="SM00507">
    <property type="entry name" value="HNHc"/>
    <property type="match status" value="1"/>
</dbReference>
<dbReference type="InterPro" id="IPR003615">
    <property type="entry name" value="HNH_nuc"/>
</dbReference>
<keyword evidence="2" id="KW-0378">Hydrolase</keyword>
<gene>
    <name evidence="2" type="ORF">M097_2056</name>
</gene>
<dbReference type="EMBL" id="JNHI01000009">
    <property type="protein sequence ID" value="KDS31408.1"/>
    <property type="molecule type" value="Genomic_DNA"/>
</dbReference>
<keyword evidence="2" id="KW-0255">Endonuclease</keyword>
<sequence>MEELCLKLKQDLENYFSMPFEIQPVFKDGEVHYVCSPYNEDQMYFSVEVYIHNKIRLVIEIYPQKHGGYILNEMAHAPEEKQSTFFSYKQMLVDKGLKSCYSVNKSDLLENKWPITWRTFDFKMTKIPIPDNVNECESILVELVRYSFELIFSLLTITDISEEEFLQKAVQTEGTIQEIKSIRYERNPINRKLCLYKKGYTCAVCGMNFQDVYGDIGKGFIEVHHTTPVSKMGEGYNLDIERDLVPLCSNCHSMTHRRNPPYSVEELKEIIKLK</sequence>
<evidence type="ECO:0000313" key="2">
    <source>
        <dbReference type="EMBL" id="KDS31408.1"/>
    </source>
</evidence>
<reference evidence="2 3" key="1">
    <citation type="submission" date="2014-04" db="EMBL/GenBank/DDBJ databases">
        <authorList>
            <person name="Sears C."/>
            <person name="Carroll K."/>
            <person name="Sack B.R."/>
            <person name="Qadri F."/>
            <person name="Myers L.L."/>
            <person name="Chung G.-T."/>
            <person name="Escheverria P."/>
            <person name="Fraser C.M."/>
            <person name="Sadzewicz L."/>
            <person name="Shefchek K.A."/>
            <person name="Tallon L."/>
            <person name="Das S.P."/>
            <person name="Daugherty S."/>
            <person name="Mongodin E.F."/>
        </authorList>
    </citation>
    <scope>NUCLEOTIDE SEQUENCE [LARGE SCALE GENOMIC DNA]</scope>
    <source>
        <strain evidence="3">3775 SL(B) 10 (iv)</strain>
    </source>
</reference>
<proteinExistence type="predicted"/>
<name>A0A078R7L7_PHOVU</name>
<dbReference type="GO" id="GO:0008270">
    <property type="term" value="F:zinc ion binding"/>
    <property type="evidence" value="ECO:0007669"/>
    <property type="project" value="InterPro"/>
</dbReference>
<comment type="caution">
    <text evidence="2">The sequence shown here is derived from an EMBL/GenBank/DDBJ whole genome shotgun (WGS) entry which is preliminary data.</text>
</comment>
<dbReference type="GO" id="GO:0003676">
    <property type="term" value="F:nucleic acid binding"/>
    <property type="evidence" value="ECO:0007669"/>
    <property type="project" value="InterPro"/>
</dbReference>
<evidence type="ECO:0000313" key="3">
    <source>
        <dbReference type="Proteomes" id="UP000028134"/>
    </source>
</evidence>
<accession>A0A078R7L7</accession>
<organism evidence="2 3">
    <name type="scientific">Phocaeicola vulgatus str. 3775 SL</name>
    <name type="common">B</name>
    <name type="synonym">iv</name>
    <dbReference type="NCBI Taxonomy" id="1339350"/>
    <lineage>
        <taxon>Bacteria</taxon>
        <taxon>Pseudomonadati</taxon>
        <taxon>Bacteroidota</taxon>
        <taxon>Bacteroidia</taxon>
        <taxon>Bacteroidales</taxon>
        <taxon>Bacteroidaceae</taxon>
        <taxon>Phocaeicola</taxon>
    </lineage>
</organism>
<protein>
    <submittedName>
        <fullName evidence="2">HNH endonuclease family protein</fullName>
    </submittedName>
</protein>
<feature type="domain" description="HNH nuclease" evidence="1">
    <location>
        <begin position="188"/>
        <end position="253"/>
    </location>
</feature>
<dbReference type="CDD" id="cd00085">
    <property type="entry name" value="HNHc"/>
    <property type="match status" value="1"/>
</dbReference>
<dbReference type="PATRIC" id="fig|1339350.3.peg.1977"/>
<dbReference type="GO" id="GO:0004519">
    <property type="term" value="F:endonuclease activity"/>
    <property type="evidence" value="ECO:0007669"/>
    <property type="project" value="UniProtKB-KW"/>
</dbReference>
<dbReference type="Proteomes" id="UP000028134">
    <property type="component" value="Unassembled WGS sequence"/>
</dbReference>
<evidence type="ECO:0000259" key="1">
    <source>
        <dbReference type="SMART" id="SM00507"/>
    </source>
</evidence>
<dbReference type="RefSeq" id="WP_005837607.1">
    <property type="nucleotide sequence ID" value="NZ_JNHI01000009.1"/>
</dbReference>
<dbReference type="Gene3D" id="1.10.30.50">
    <property type="match status" value="1"/>
</dbReference>
<dbReference type="AlphaFoldDB" id="A0A078R7L7"/>